<dbReference type="EMBL" id="CM042050">
    <property type="protein sequence ID" value="KAI3733450.1"/>
    <property type="molecule type" value="Genomic_DNA"/>
</dbReference>
<reference evidence="1 2" key="2">
    <citation type="journal article" date="2022" name="Mol. Ecol. Resour.">
        <title>The genomes of chicory, endive, great burdock and yacon provide insights into Asteraceae paleo-polyploidization history and plant inulin production.</title>
        <authorList>
            <person name="Fan W."/>
            <person name="Wang S."/>
            <person name="Wang H."/>
            <person name="Wang A."/>
            <person name="Jiang F."/>
            <person name="Liu H."/>
            <person name="Zhao H."/>
            <person name="Xu D."/>
            <person name="Zhang Y."/>
        </authorList>
    </citation>
    <scope>NUCLEOTIDE SEQUENCE [LARGE SCALE GENOMIC DNA]</scope>
    <source>
        <strain evidence="2">cv. Niubang</strain>
    </source>
</reference>
<keyword evidence="2" id="KW-1185">Reference proteome</keyword>
<evidence type="ECO:0000313" key="1">
    <source>
        <dbReference type="EMBL" id="KAI3733450.1"/>
    </source>
</evidence>
<proteinExistence type="predicted"/>
<gene>
    <name evidence="1" type="ORF">L6452_12893</name>
</gene>
<accession>A0ACB9CGQ9</accession>
<organism evidence="1 2">
    <name type="scientific">Arctium lappa</name>
    <name type="common">Greater burdock</name>
    <name type="synonym">Lappa major</name>
    <dbReference type="NCBI Taxonomy" id="4217"/>
    <lineage>
        <taxon>Eukaryota</taxon>
        <taxon>Viridiplantae</taxon>
        <taxon>Streptophyta</taxon>
        <taxon>Embryophyta</taxon>
        <taxon>Tracheophyta</taxon>
        <taxon>Spermatophyta</taxon>
        <taxon>Magnoliopsida</taxon>
        <taxon>eudicotyledons</taxon>
        <taxon>Gunneridae</taxon>
        <taxon>Pentapetalae</taxon>
        <taxon>asterids</taxon>
        <taxon>campanulids</taxon>
        <taxon>Asterales</taxon>
        <taxon>Asteraceae</taxon>
        <taxon>Carduoideae</taxon>
        <taxon>Cardueae</taxon>
        <taxon>Arctiinae</taxon>
        <taxon>Arctium</taxon>
    </lineage>
</organism>
<sequence>MSKTHGSTTHHNRHHGSMRKKLKDTQEKLMDTPPYYDIYFTRHGFERILFQTGEDIRVANYYDRKHKYDSSQNKGDSDANVDVEAQDFIESRHRRFELAKQC</sequence>
<dbReference type="Proteomes" id="UP001055879">
    <property type="component" value="Linkage Group LG04"/>
</dbReference>
<reference evidence="2" key="1">
    <citation type="journal article" date="2022" name="Mol. Ecol. Resour.">
        <title>The genomes of chicory, endive, great burdock and yacon provide insights into Asteraceae palaeo-polyploidization history and plant inulin production.</title>
        <authorList>
            <person name="Fan W."/>
            <person name="Wang S."/>
            <person name="Wang H."/>
            <person name="Wang A."/>
            <person name="Jiang F."/>
            <person name="Liu H."/>
            <person name="Zhao H."/>
            <person name="Xu D."/>
            <person name="Zhang Y."/>
        </authorList>
    </citation>
    <scope>NUCLEOTIDE SEQUENCE [LARGE SCALE GENOMIC DNA]</scope>
    <source>
        <strain evidence="2">cv. Niubang</strain>
    </source>
</reference>
<evidence type="ECO:0000313" key="2">
    <source>
        <dbReference type="Proteomes" id="UP001055879"/>
    </source>
</evidence>
<comment type="caution">
    <text evidence="1">The sequence shown here is derived from an EMBL/GenBank/DDBJ whole genome shotgun (WGS) entry which is preliminary data.</text>
</comment>
<protein>
    <submittedName>
        <fullName evidence="1">Uncharacterized protein</fullName>
    </submittedName>
</protein>
<name>A0ACB9CGQ9_ARCLA</name>